<evidence type="ECO:0000313" key="2">
    <source>
        <dbReference type="Proteomes" id="UP001064632"/>
    </source>
</evidence>
<dbReference type="EMBL" id="CP104694">
    <property type="protein sequence ID" value="UXI66172.1"/>
    <property type="molecule type" value="Genomic_DNA"/>
</dbReference>
<proteinExistence type="predicted"/>
<accession>A0ABY6B9E8</accession>
<dbReference type="RefSeq" id="WP_261693156.1">
    <property type="nucleotide sequence ID" value="NZ_CP104694.1"/>
</dbReference>
<dbReference type="Proteomes" id="UP001064632">
    <property type="component" value="Chromosome"/>
</dbReference>
<keyword evidence="2" id="KW-1185">Reference proteome</keyword>
<gene>
    <name evidence="1" type="ORF">N4264_15595</name>
</gene>
<reference evidence="1" key="1">
    <citation type="submission" date="2022-09" db="EMBL/GenBank/DDBJ databases">
        <title>Tahibacter sp. nov., isolated from a fresh water.</title>
        <authorList>
            <person name="Baek J.H."/>
            <person name="Lee J.K."/>
            <person name="Kim J.M."/>
            <person name="Jeon C.O."/>
        </authorList>
    </citation>
    <scope>NUCLEOTIDE SEQUENCE</scope>
    <source>
        <strain evidence="1">W38</strain>
    </source>
</reference>
<organism evidence="1 2">
    <name type="scientific">Tahibacter amnicola</name>
    <dbReference type="NCBI Taxonomy" id="2976241"/>
    <lineage>
        <taxon>Bacteria</taxon>
        <taxon>Pseudomonadati</taxon>
        <taxon>Pseudomonadota</taxon>
        <taxon>Gammaproteobacteria</taxon>
        <taxon>Lysobacterales</taxon>
        <taxon>Rhodanobacteraceae</taxon>
        <taxon>Tahibacter</taxon>
    </lineage>
</organism>
<protein>
    <submittedName>
        <fullName evidence="1">Uncharacterized protein</fullName>
    </submittedName>
</protein>
<evidence type="ECO:0000313" key="1">
    <source>
        <dbReference type="EMBL" id="UXI66172.1"/>
    </source>
</evidence>
<sequence>MAWSGGNAVQLLDVDSGTCTAQSFPGGPAAVSSGTFGRFRCAPRPGVYVVCNRIDDNCYILRLSDRIYGNGFEAWNGA</sequence>
<name>A0ABY6B9E8_9GAMM</name>